<keyword evidence="1" id="KW-0175">Coiled coil</keyword>
<evidence type="ECO:0000256" key="2">
    <source>
        <dbReference type="SAM" id="SignalP"/>
    </source>
</evidence>
<protein>
    <submittedName>
        <fullName evidence="3">Uncharacterized protein</fullName>
    </submittedName>
</protein>
<evidence type="ECO:0000313" key="4">
    <source>
        <dbReference type="Proteomes" id="UP000297839"/>
    </source>
</evidence>
<evidence type="ECO:0000313" key="3">
    <source>
        <dbReference type="EMBL" id="TFY96590.1"/>
    </source>
</evidence>
<dbReference type="EMBL" id="SMLK01000011">
    <property type="protein sequence ID" value="TFY96590.1"/>
    <property type="molecule type" value="Genomic_DNA"/>
</dbReference>
<dbReference type="RefSeq" id="WP_135251618.1">
    <property type="nucleotide sequence ID" value="NZ_SMLK01000011.1"/>
</dbReference>
<accession>A0A4Z0BCW6</accession>
<comment type="caution">
    <text evidence="3">The sequence shown here is derived from an EMBL/GenBank/DDBJ whole genome shotgun (WGS) entry which is preliminary data.</text>
</comment>
<sequence length="184" mass="19372">MQLKSLVVPAVCAVLFLPLADVTAQGLLTIPQMPSAGTPTTSGVRKLTDSELSCSAMETEVAALEQEATAKREQSDALNAEFRKSQEELVSAMRSAVPTTAGMGLISMLPGGSVAGSLLAQSASSNRLNATAEYNRKMQAMQARAALMQTDIARAEARKDHLVGMYLQKGCRSTKSAGAEPRAE</sequence>
<dbReference type="AlphaFoldDB" id="A0A4Z0BCW6"/>
<feature type="coiled-coil region" evidence="1">
    <location>
        <begin position="47"/>
        <end position="81"/>
    </location>
</feature>
<proteinExistence type="predicted"/>
<gene>
    <name evidence="3" type="ORF">EZ216_20265</name>
</gene>
<name>A0A4Z0BCW6_9BURK</name>
<keyword evidence="2" id="KW-0732">Signal</keyword>
<evidence type="ECO:0000256" key="1">
    <source>
        <dbReference type="SAM" id="Coils"/>
    </source>
</evidence>
<feature type="chain" id="PRO_5021361631" evidence="2">
    <location>
        <begin position="21"/>
        <end position="184"/>
    </location>
</feature>
<keyword evidence="4" id="KW-1185">Reference proteome</keyword>
<feature type="signal peptide" evidence="2">
    <location>
        <begin position="1"/>
        <end position="20"/>
    </location>
</feature>
<reference evidence="3 4" key="1">
    <citation type="submission" date="2019-03" db="EMBL/GenBank/DDBJ databases">
        <title>Ramlibacter sp. 18x22-1, whole genome shotgun sequence.</title>
        <authorList>
            <person name="Zhang X."/>
            <person name="Feng G."/>
            <person name="Zhu H."/>
        </authorList>
    </citation>
    <scope>NUCLEOTIDE SEQUENCE [LARGE SCALE GENOMIC DNA]</scope>
    <source>
        <strain evidence="3 4">18x22-1</strain>
    </source>
</reference>
<organism evidence="3 4">
    <name type="scientific">Ramlibacter humi</name>
    <dbReference type="NCBI Taxonomy" id="2530451"/>
    <lineage>
        <taxon>Bacteria</taxon>
        <taxon>Pseudomonadati</taxon>
        <taxon>Pseudomonadota</taxon>
        <taxon>Betaproteobacteria</taxon>
        <taxon>Burkholderiales</taxon>
        <taxon>Comamonadaceae</taxon>
        <taxon>Ramlibacter</taxon>
    </lineage>
</organism>
<dbReference type="Proteomes" id="UP000297839">
    <property type="component" value="Unassembled WGS sequence"/>
</dbReference>